<evidence type="ECO:0000313" key="3">
    <source>
        <dbReference type="Proteomes" id="UP000663181"/>
    </source>
</evidence>
<feature type="transmembrane region" description="Helical" evidence="1">
    <location>
        <begin position="6"/>
        <end position="24"/>
    </location>
</feature>
<accession>A0ABX7GUN9</accession>
<keyword evidence="1" id="KW-0812">Transmembrane</keyword>
<dbReference type="EMBL" id="CP064030">
    <property type="protein sequence ID" value="QRN53673.1"/>
    <property type="molecule type" value="Genomic_DNA"/>
</dbReference>
<keyword evidence="1" id="KW-0472">Membrane</keyword>
<organism evidence="2 3">
    <name type="scientific">Dyella caseinilytica</name>
    <dbReference type="NCBI Taxonomy" id="1849581"/>
    <lineage>
        <taxon>Bacteria</taxon>
        <taxon>Pseudomonadati</taxon>
        <taxon>Pseudomonadota</taxon>
        <taxon>Gammaproteobacteria</taxon>
        <taxon>Lysobacterales</taxon>
        <taxon>Rhodanobacteraceae</taxon>
        <taxon>Dyella</taxon>
    </lineage>
</organism>
<dbReference type="Proteomes" id="UP000663181">
    <property type="component" value="Chromosome"/>
</dbReference>
<keyword evidence="1" id="KW-1133">Transmembrane helix</keyword>
<reference evidence="2 3" key="1">
    <citation type="submission" date="2020-10" db="EMBL/GenBank/DDBJ databases">
        <title>Phylogeny of dyella-like bacteria.</title>
        <authorList>
            <person name="Fu J."/>
        </authorList>
    </citation>
    <scope>NUCLEOTIDE SEQUENCE [LARGE SCALE GENOMIC DNA]</scope>
    <source>
        <strain evidence="2 3">DHOB09</strain>
    </source>
</reference>
<evidence type="ECO:0000256" key="1">
    <source>
        <dbReference type="SAM" id="Phobius"/>
    </source>
</evidence>
<feature type="transmembrane region" description="Helical" evidence="1">
    <location>
        <begin position="93"/>
        <end position="113"/>
    </location>
</feature>
<proteinExistence type="predicted"/>
<dbReference type="RefSeq" id="WP_188795789.1">
    <property type="nucleotide sequence ID" value="NZ_BMIZ01000001.1"/>
</dbReference>
<sequence length="115" mass="12474">MIALFLVATLFATLLILPGWIWLGRTRPQTFWLLALPFCGVTLWVALNALGVGAQSLANLSELFWVAVSAVVVSYLKLFVLDRSPALRGKGTAIAFLFVGLVATGLRLFMPALPE</sequence>
<feature type="transmembrane region" description="Helical" evidence="1">
    <location>
        <begin position="63"/>
        <end position="81"/>
    </location>
</feature>
<gene>
    <name evidence="2" type="ORF">ISN74_20115</name>
</gene>
<name>A0ABX7GUN9_9GAMM</name>
<feature type="transmembrane region" description="Helical" evidence="1">
    <location>
        <begin position="31"/>
        <end position="51"/>
    </location>
</feature>
<protein>
    <submittedName>
        <fullName evidence="2">Uncharacterized protein</fullName>
    </submittedName>
</protein>
<evidence type="ECO:0000313" key="2">
    <source>
        <dbReference type="EMBL" id="QRN53673.1"/>
    </source>
</evidence>
<keyword evidence="3" id="KW-1185">Reference proteome</keyword>